<dbReference type="EMBL" id="KZ851979">
    <property type="protein sequence ID" value="RDH14142.1"/>
    <property type="molecule type" value="Genomic_DNA"/>
</dbReference>
<dbReference type="Proteomes" id="UP000253845">
    <property type="component" value="Unassembled WGS sequence"/>
</dbReference>
<evidence type="ECO:0000313" key="1">
    <source>
        <dbReference type="EMBL" id="RDH14142.1"/>
    </source>
</evidence>
<protein>
    <submittedName>
        <fullName evidence="1">Uncharacterized protein</fullName>
    </submittedName>
</protein>
<evidence type="ECO:0000313" key="2">
    <source>
        <dbReference type="Proteomes" id="UP000253845"/>
    </source>
</evidence>
<dbReference type="VEuPathDB" id="FungiDB:M747DRAFT_319770"/>
<organism evidence="1 2">
    <name type="scientific">Aspergillus niger ATCC 13496</name>
    <dbReference type="NCBI Taxonomy" id="1353008"/>
    <lineage>
        <taxon>Eukaryota</taxon>
        <taxon>Fungi</taxon>
        <taxon>Dikarya</taxon>
        <taxon>Ascomycota</taxon>
        <taxon>Pezizomycotina</taxon>
        <taxon>Eurotiomycetes</taxon>
        <taxon>Eurotiomycetidae</taxon>
        <taxon>Eurotiales</taxon>
        <taxon>Aspergillaceae</taxon>
        <taxon>Aspergillus</taxon>
        <taxon>Aspergillus subgen. Circumdati</taxon>
    </lineage>
</organism>
<proteinExistence type="predicted"/>
<reference evidence="1 2" key="1">
    <citation type="submission" date="2018-07" db="EMBL/GenBank/DDBJ databases">
        <title>Section-level genome sequencing of Aspergillus section Nigri to investigate inter- and intra-species variation.</title>
        <authorList>
            <consortium name="DOE Joint Genome Institute"/>
            <person name="Vesth T.C."/>
            <person name="Nybo J.L."/>
            <person name="Theobald S."/>
            <person name="Frisvad J.C."/>
            <person name="Larsen T.O."/>
            <person name="Nielsen K.F."/>
            <person name="Hoof J.B."/>
            <person name="Brandl J."/>
            <person name="Salamov A."/>
            <person name="Riley R."/>
            <person name="Gladden J.M."/>
            <person name="Phatale P."/>
            <person name="Nielsen M.T."/>
            <person name="Lyhne E.K."/>
            <person name="Kogle M.E."/>
            <person name="Strasser K."/>
            <person name="McDonnell E."/>
            <person name="Barry K."/>
            <person name="Clum A."/>
            <person name="Chen C."/>
            <person name="Nolan M."/>
            <person name="Sandor L."/>
            <person name="Kuo A."/>
            <person name="Lipzen A."/>
            <person name="Hainaut M."/>
            <person name="Drula E."/>
            <person name="Tsang A."/>
            <person name="Magnuson J.K."/>
            <person name="Henrissat B."/>
            <person name="Wiebenga A."/>
            <person name="Simmons B.A."/>
            <person name="Makela M.R."/>
            <person name="De vries R.P."/>
            <person name="Grigoriev I.V."/>
            <person name="Mortensen U.H."/>
            <person name="Baker S.E."/>
            <person name="Andersen M.R."/>
        </authorList>
    </citation>
    <scope>NUCLEOTIDE SEQUENCE [LARGE SCALE GENOMIC DNA]</scope>
    <source>
        <strain evidence="1 2">ATCC 13496</strain>
    </source>
</reference>
<accession>A0A370BLA0</accession>
<gene>
    <name evidence="1" type="ORF">M747DRAFT_319770</name>
</gene>
<name>A0A370BLA0_ASPNG</name>
<sequence>MALWFAVNYTLVRQVQSDESAVKLTKKRLHIGVLQLQTPGRRKDGSPLLQNVLTGRSEPQEAVKMKTEGNDSEWTFLIDLLLCVVKIRLAGQKGNLMGQGYYVSSLRYSTGACVPLSQWDTGSEEIPAPPARLPSNILSALCYHTVRDGGKTRVSRLETMDHVV</sequence>
<dbReference type="AlphaFoldDB" id="A0A370BLA0"/>